<dbReference type="GO" id="GO:0005737">
    <property type="term" value="C:cytoplasm"/>
    <property type="evidence" value="ECO:0007669"/>
    <property type="project" value="TreeGrafter"/>
</dbReference>
<dbReference type="PANTHER" id="PTHR48100:SF59">
    <property type="entry name" value="ADENOSYLCOBALAMIN_ALPHA-RIBAZOLE PHOSPHATASE"/>
    <property type="match status" value="1"/>
</dbReference>
<feature type="active site" description="Tele-phosphohistidine intermediate" evidence="1">
    <location>
        <position position="8"/>
    </location>
</feature>
<reference evidence="4" key="1">
    <citation type="submission" date="2019-02" db="EMBL/GenBank/DDBJ databases">
        <title>Draft genome sequence of Enterococcus sp. Gos25-1.</title>
        <authorList>
            <person name="Tanaka N."/>
            <person name="Shiwa Y."/>
            <person name="Fujita N."/>
        </authorList>
    </citation>
    <scope>NUCLEOTIDE SEQUENCE [LARGE SCALE GENOMIC DNA]</scope>
    <source>
        <strain evidence="4">Gos25-1</strain>
    </source>
</reference>
<dbReference type="EMBL" id="BJCC01000028">
    <property type="protein sequence ID" value="GCF95217.1"/>
    <property type="molecule type" value="Genomic_DNA"/>
</dbReference>
<gene>
    <name evidence="3" type="ORF">NRIC_31080</name>
</gene>
<dbReference type="Gene3D" id="3.40.50.1240">
    <property type="entry name" value="Phosphoglycerate mutase-like"/>
    <property type="match status" value="1"/>
</dbReference>
<keyword evidence="4" id="KW-1185">Reference proteome</keyword>
<comment type="caution">
    <text evidence="3">The sequence shown here is derived from an EMBL/GenBank/DDBJ whole genome shotgun (WGS) entry which is preliminary data.</text>
</comment>
<evidence type="ECO:0000256" key="1">
    <source>
        <dbReference type="PIRSR" id="PIRSR613078-1"/>
    </source>
</evidence>
<dbReference type="OrthoDB" id="9783269at2"/>
<protein>
    <submittedName>
        <fullName evidence="3">Histidine phosphatase</fullName>
    </submittedName>
</protein>
<proteinExistence type="predicted"/>
<dbReference type="AlphaFoldDB" id="A0A4P5PAT4"/>
<evidence type="ECO:0000256" key="2">
    <source>
        <dbReference type="PIRSR" id="PIRSR613078-2"/>
    </source>
</evidence>
<dbReference type="CDD" id="cd07067">
    <property type="entry name" value="HP_PGM_like"/>
    <property type="match status" value="1"/>
</dbReference>
<dbReference type="InterPro" id="IPR013078">
    <property type="entry name" value="His_Pase_superF_clade-1"/>
</dbReference>
<dbReference type="Proteomes" id="UP000290567">
    <property type="component" value="Unassembled WGS sequence"/>
</dbReference>
<dbReference type="SUPFAM" id="SSF53254">
    <property type="entry name" value="Phosphoglycerate mutase-like"/>
    <property type="match status" value="1"/>
</dbReference>
<dbReference type="PANTHER" id="PTHR48100">
    <property type="entry name" value="BROAD-SPECIFICITY PHOSPHATASE YOR283W-RELATED"/>
    <property type="match status" value="1"/>
</dbReference>
<evidence type="ECO:0000313" key="4">
    <source>
        <dbReference type="Proteomes" id="UP000290567"/>
    </source>
</evidence>
<organism evidence="3 4">
    <name type="scientific">Enterococcus florum</name>
    <dbReference type="NCBI Taxonomy" id="2480627"/>
    <lineage>
        <taxon>Bacteria</taxon>
        <taxon>Bacillati</taxon>
        <taxon>Bacillota</taxon>
        <taxon>Bacilli</taxon>
        <taxon>Lactobacillales</taxon>
        <taxon>Enterococcaceae</taxon>
        <taxon>Enterococcus</taxon>
    </lineage>
</organism>
<dbReference type="InterPro" id="IPR001345">
    <property type="entry name" value="PG/BPGM_mutase_AS"/>
</dbReference>
<dbReference type="PIRSF" id="PIRSF000709">
    <property type="entry name" value="6PFK_2-Ptase"/>
    <property type="match status" value="1"/>
</dbReference>
<dbReference type="PROSITE" id="PS00175">
    <property type="entry name" value="PG_MUTASE"/>
    <property type="match status" value="1"/>
</dbReference>
<dbReference type="RefSeq" id="WP_146623613.1">
    <property type="nucleotide sequence ID" value="NZ_BJCC01000028.1"/>
</dbReference>
<feature type="active site" description="Proton donor/acceptor" evidence="1">
    <location>
        <position position="80"/>
    </location>
</feature>
<dbReference type="GO" id="GO:0016791">
    <property type="term" value="F:phosphatase activity"/>
    <property type="evidence" value="ECO:0007669"/>
    <property type="project" value="TreeGrafter"/>
</dbReference>
<dbReference type="SMART" id="SM00855">
    <property type="entry name" value="PGAM"/>
    <property type="match status" value="1"/>
</dbReference>
<evidence type="ECO:0000313" key="3">
    <source>
        <dbReference type="EMBL" id="GCF95217.1"/>
    </source>
</evidence>
<sequence length="189" mass="22304">MKIYLMRHGETDYNQQKLFYGMTDAALNSTGREQALQLKEKLLDLSDQLHVYTSTLSRTIETAELIFPSQKIRALSQLNEKGFGKWEGMNAQQIQLRFPREWQLWLDEPFEYTPPEAEEFASFKQRVLACFHRLLQEDKDLAIVGHLGVLRVLLSELTNQSFWEIELEQGNYTLLEKTDHGYLIRYWNQ</sequence>
<feature type="binding site" evidence="2">
    <location>
        <position position="58"/>
    </location>
    <ligand>
        <name>substrate</name>
    </ligand>
</feature>
<dbReference type="InterPro" id="IPR050275">
    <property type="entry name" value="PGM_Phosphatase"/>
</dbReference>
<name>A0A4P5PAT4_9ENTE</name>
<dbReference type="Pfam" id="PF00300">
    <property type="entry name" value="His_Phos_1"/>
    <property type="match status" value="1"/>
</dbReference>
<accession>A0A4P5PAT4</accession>
<dbReference type="InterPro" id="IPR029033">
    <property type="entry name" value="His_PPase_superfam"/>
</dbReference>
<feature type="binding site" evidence="2">
    <location>
        <begin position="7"/>
        <end position="14"/>
    </location>
    <ligand>
        <name>substrate</name>
    </ligand>
</feature>